<reference evidence="4" key="1">
    <citation type="submission" date="2016-10" db="EMBL/GenBank/DDBJ databases">
        <authorList>
            <person name="Varghese N."/>
            <person name="Submissions S."/>
        </authorList>
    </citation>
    <scope>NUCLEOTIDE SEQUENCE [LARGE SCALE GENOMIC DNA]</scope>
    <source>
        <strain evidence="4">DSM 22530</strain>
    </source>
</reference>
<dbReference type="Gene3D" id="2.60.40.380">
    <property type="entry name" value="Purple acid phosphatase-like, N-terminal"/>
    <property type="match status" value="1"/>
</dbReference>
<dbReference type="Pfam" id="PF09423">
    <property type="entry name" value="PhoD"/>
    <property type="match status" value="1"/>
</dbReference>
<feature type="domain" description="Phospholipase D N-terminal" evidence="2">
    <location>
        <begin position="42"/>
        <end position="140"/>
    </location>
</feature>
<dbReference type="InterPro" id="IPR032093">
    <property type="entry name" value="PhoD_N"/>
</dbReference>
<dbReference type="AlphaFoldDB" id="A0A1I2A0W5"/>
<dbReference type="Proteomes" id="UP000199474">
    <property type="component" value="Unassembled WGS sequence"/>
</dbReference>
<dbReference type="InterPro" id="IPR018946">
    <property type="entry name" value="PhoD-like_MPP"/>
</dbReference>
<evidence type="ECO:0000313" key="3">
    <source>
        <dbReference type="EMBL" id="SFE37476.1"/>
    </source>
</evidence>
<proteinExistence type="predicted"/>
<evidence type="ECO:0000259" key="2">
    <source>
        <dbReference type="Pfam" id="PF16655"/>
    </source>
</evidence>
<dbReference type="PANTHER" id="PTHR43606">
    <property type="entry name" value="PHOSPHATASE, PUTATIVE (AFU_ORTHOLOGUE AFUA_6G08710)-RELATED"/>
    <property type="match status" value="1"/>
</dbReference>
<gene>
    <name evidence="3" type="ORF">SAMN05216238_11419</name>
</gene>
<dbReference type="EMBL" id="FOMR01000014">
    <property type="protein sequence ID" value="SFE37476.1"/>
    <property type="molecule type" value="Genomic_DNA"/>
</dbReference>
<dbReference type="Gene3D" id="3.60.21.70">
    <property type="entry name" value="PhoD-like phosphatase"/>
    <property type="match status" value="1"/>
</dbReference>
<feature type="domain" description="PhoD-like phosphatase metallophosphatase" evidence="1">
    <location>
        <begin position="153"/>
        <end position="490"/>
    </location>
</feature>
<keyword evidence="4" id="KW-1185">Reference proteome</keyword>
<dbReference type="PANTHER" id="PTHR43606:SF2">
    <property type="entry name" value="ALKALINE PHOSPHATASE FAMILY PROTEIN (AFU_ORTHOLOGUE AFUA_5G03860)"/>
    <property type="match status" value="1"/>
</dbReference>
<dbReference type="InterPro" id="IPR052900">
    <property type="entry name" value="Phospholipid_Metab_Enz"/>
</dbReference>
<dbReference type="RefSeq" id="WP_090087110.1">
    <property type="nucleotide sequence ID" value="NZ_FOMR01000014.1"/>
</dbReference>
<dbReference type="CDD" id="cd07389">
    <property type="entry name" value="MPP_PhoD"/>
    <property type="match status" value="1"/>
</dbReference>
<dbReference type="InterPro" id="IPR029052">
    <property type="entry name" value="Metallo-depent_PP-like"/>
</dbReference>
<accession>A0A1I2A0W5</accession>
<name>A0A1I2A0W5_9BACI</name>
<sequence length="534" mass="60241">MINQFSEFGGESLASIVEKSLMPSEQLAGVYTPSFKNNPFQLGVASGDPLPNSVVLWTRLAPSPLAENGLGGMPDLNVVVEWEIAKDPNFHYVVQRGSAGALPELNHAVHVEVDGLEPDCFYYYRFQTGSAVSPIGRTKTLPAANSSVSDLSFAMASCQAWYDGYYTAYQHMAADNLDFVMFFGNYIYEYPIDTNHLVRQQFLSEAHRAKVIQLNQYRLRYALFKTDPDLQAAHAAFPWIFIWDDEELDNQAADANVLNHVFPDEILQQRTDAYQAYYENLPLRSTFIPETADTRIYRKFNYGNLAEFNILDTRQYRNDGTVPSTSVFGGEAEKRRNPELTMLGNHQEKWLMDNLTRSQAVWNVLAQTVMMTEINWDTGLDGIYSIDHWDGYVANRNRIFDKFKDEAVNLPIVLTGDIHRHVAAELKEDFQDPDSATVGTEFVTTSISSGGDGADKNFAAVWQENKHVPFYNAQRGYIRCQVTHERWQTDHLVVPYVSVPGAPIRTCASFTVENGKPGLQFRDTGTGSLSPKRL</sequence>
<organism evidence="3 4">
    <name type="scientific">Lentibacillus persicus</name>
    <dbReference type="NCBI Taxonomy" id="640948"/>
    <lineage>
        <taxon>Bacteria</taxon>
        <taxon>Bacillati</taxon>
        <taxon>Bacillota</taxon>
        <taxon>Bacilli</taxon>
        <taxon>Bacillales</taxon>
        <taxon>Bacillaceae</taxon>
        <taxon>Lentibacillus</taxon>
    </lineage>
</organism>
<dbReference type="InterPro" id="IPR038607">
    <property type="entry name" value="PhoD-like_sf"/>
</dbReference>
<dbReference type="SUPFAM" id="SSF56300">
    <property type="entry name" value="Metallo-dependent phosphatases"/>
    <property type="match status" value="1"/>
</dbReference>
<evidence type="ECO:0000259" key="1">
    <source>
        <dbReference type="Pfam" id="PF09423"/>
    </source>
</evidence>
<dbReference type="STRING" id="640948.SAMN05216238_11419"/>
<dbReference type="OrthoDB" id="9763616at2"/>
<protein>
    <submittedName>
        <fullName evidence="3">Alkaline phosphatase D</fullName>
    </submittedName>
</protein>
<evidence type="ECO:0000313" key="4">
    <source>
        <dbReference type="Proteomes" id="UP000199474"/>
    </source>
</evidence>
<dbReference type="Pfam" id="PF16655">
    <property type="entry name" value="PhoD_N"/>
    <property type="match status" value="1"/>
</dbReference>